<keyword evidence="3" id="KW-1185">Reference proteome</keyword>
<feature type="signal peptide" evidence="1">
    <location>
        <begin position="1"/>
        <end position="17"/>
    </location>
</feature>
<organism evidence="2 3">
    <name type="scientific">Pendulispora rubella</name>
    <dbReference type="NCBI Taxonomy" id="2741070"/>
    <lineage>
        <taxon>Bacteria</taxon>
        <taxon>Pseudomonadati</taxon>
        <taxon>Myxococcota</taxon>
        <taxon>Myxococcia</taxon>
        <taxon>Myxococcales</taxon>
        <taxon>Sorangiineae</taxon>
        <taxon>Pendulisporaceae</taxon>
        <taxon>Pendulispora</taxon>
    </lineage>
</organism>
<evidence type="ECO:0000313" key="2">
    <source>
        <dbReference type="EMBL" id="WXB04089.1"/>
    </source>
</evidence>
<keyword evidence="1" id="KW-0732">Signal</keyword>
<evidence type="ECO:0000256" key="1">
    <source>
        <dbReference type="SAM" id="SignalP"/>
    </source>
</evidence>
<feature type="chain" id="PRO_5046921415" evidence="1">
    <location>
        <begin position="18"/>
        <end position="337"/>
    </location>
</feature>
<gene>
    <name evidence="2" type="ORF">LVJ94_45180</name>
</gene>
<accession>A0ABZ2KZH9</accession>
<dbReference type="Proteomes" id="UP001374803">
    <property type="component" value="Chromosome"/>
</dbReference>
<reference evidence="2" key="1">
    <citation type="submission" date="2021-12" db="EMBL/GenBank/DDBJ databases">
        <title>Discovery of the Pendulisporaceae a myxobacterial family with distinct sporulation behavior and unique specialized metabolism.</title>
        <authorList>
            <person name="Garcia R."/>
            <person name="Popoff A."/>
            <person name="Bader C.D."/>
            <person name="Loehr J."/>
            <person name="Walesch S."/>
            <person name="Walt C."/>
            <person name="Boldt J."/>
            <person name="Bunk B."/>
            <person name="Haeckl F.J.F.P.J."/>
            <person name="Gunesch A.P."/>
            <person name="Birkelbach J."/>
            <person name="Nuebel U."/>
            <person name="Pietschmann T."/>
            <person name="Bach T."/>
            <person name="Mueller R."/>
        </authorList>
    </citation>
    <scope>NUCLEOTIDE SEQUENCE</scope>
    <source>
        <strain evidence="2">MSr11367</strain>
    </source>
</reference>
<dbReference type="RefSeq" id="WP_394833723.1">
    <property type="nucleotide sequence ID" value="NZ_CP089929.1"/>
</dbReference>
<sequence>MKLTMMALIGASLLACAADERFESEYDHEEENARVTPSALEAAPLPLGKTNFAMAIGGLRTNSKTNWVRLGLYTFSANGTVSERHWHWSQSTRVNRSYTGFVASGCVARACNVQTANGYDSTGASETLSGTYSVSGTKLHIAWSSGQWEDWTLGSLAGGALANVELAGNDFGATHGYGNGSNAAWNARKSAATIAAADHTRLVHRFDLWKTNDTNSTPFIDHGDGAPFWVTGWSKCSGGSCLGARTGSATTGTEYYVAPANSPTGHRRDTLWHWRIPLADARGETCYTGNSHVKPLVQIVDDNGIFHGWVGVEASLNQTAPSQGVLADDIGVFRILG</sequence>
<dbReference type="PROSITE" id="PS51257">
    <property type="entry name" value="PROKAR_LIPOPROTEIN"/>
    <property type="match status" value="1"/>
</dbReference>
<protein>
    <submittedName>
        <fullName evidence="2">Uncharacterized protein</fullName>
    </submittedName>
</protein>
<proteinExistence type="predicted"/>
<dbReference type="EMBL" id="CP089983">
    <property type="protein sequence ID" value="WXB04089.1"/>
    <property type="molecule type" value="Genomic_DNA"/>
</dbReference>
<evidence type="ECO:0000313" key="3">
    <source>
        <dbReference type="Proteomes" id="UP001374803"/>
    </source>
</evidence>
<name>A0ABZ2KZH9_9BACT</name>